<keyword evidence="2" id="KW-0805">Transcription regulation</keyword>
<reference evidence="6 7" key="1">
    <citation type="submission" date="2014-08" db="EMBL/GenBank/DDBJ databases">
        <title>Genome sequences of NCPPB Pectobacterium isolates.</title>
        <authorList>
            <person name="Glover R.H."/>
            <person name="Sapp M."/>
            <person name="Elphinstone J."/>
        </authorList>
    </citation>
    <scope>NUCLEOTIDE SEQUENCE [LARGE SCALE GENOMIC DNA]</scope>
    <source>
        <strain evidence="6 7">LMG 21372</strain>
    </source>
</reference>
<accession>A0A0M2F4D0</accession>
<gene>
    <name evidence="6" type="ORF">KU74_00595</name>
</gene>
<dbReference type="InterPro" id="IPR036388">
    <property type="entry name" value="WH-like_DNA-bd_sf"/>
</dbReference>
<evidence type="ECO:0000313" key="6">
    <source>
        <dbReference type="EMBL" id="KGA34997.1"/>
    </source>
</evidence>
<evidence type="ECO:0000313" key="7">
    <source>
        <dbReference type="Proteomes" id="UP000029435"/>
    </source>
</evidence>
<evidence type="ECO:0000256" key="2">
    <source>
        <dbReference type="ARBA" id="ARBA00023015"/>
    </source>
</evidence>
<dbReference type="Pfam" id="PF00126">
    <property type="entry name" value="HTH_1"/>
    <property type="match status" value="1"/>
</dbReference>
<dbReference type="PANTHER" id="PTHR30537:SF74">
    <property type="entry name" value="HTH-TYPE TRANSCRIPTIONAL REGULATOR TRPI"/>
    <property type="match status" value="1"/>
</dbReference>
<evidence type="ECO:0000256" key="1">
    <source>
        <dbReference type="ARBA" id="ARBA00009437"/>
    </source>
</evidence>
<evidence type="ECO:0000259" key="5">
    <source>
        <dbReference type="PROSITE" id="PS50931"/>
    </source>
</evidence>
<dbReference type="PROSITE" id="PS50931">
    <property type="entry name" value="HTH_LYSR"/>
    <property type="match status" value="1"/>
</dbReference>
<feature type="domain" description="HTH lysR-type" evidence="5">
    <location>
        <begin position="9"/>
        <end position="66"/>
    </location>
</feature>
<dbReference type="Pfam" id="PF03466">
    <property type="entry name" value="LysR_substrate"/>
    <property type="match status" value="1"/>
</dbReference>
<dbReference type="Proteomes" id="UP000029435">
    <property type="component" value="Unassembled WGS sequence"/>
</dbReference>
<dbReference type="Gene3D" id="3.40.190.10">
    <property type="entry name" value="Periplasmic binding protein-like II"/>
    <property type="match status" value="2"/>
</dbReference>
<keyword evidence="3" id="KW-0238">DNA-binding</keyword>
<name>A0A0M2F4D0_9GAMM</name>
<dbReference type="RefSeq" id="WP_039311476.1">
    <property type="nucleotide sequence ID" value="NZ_JQOD01000001.1"/>
</dbReference>
<dbReference type="InterPro" id="IPR036390">
    <property type="entry name" value="WH_DNA-bd_sf"/>
</dbReference>
<dbReference type="FunFam" id="1.10.10.10:FF:000038">
    <property type="entry name" value="Glycine cleavage system transcriptional activator"/>
    <property type="match status" value="1"/>
</dbReference>
<dbReference type="OrthoDB" id="5526340at2"/>
<dbReference type="Gene3D" id="1.10.10.10">
    <property type="entry name" value="Winged helix-like DNA-binding domain superfamily/Winged helix DNA-binding domain"/>
    <property type="match status" value="1"/>
</dbReference>
<dbReference type="AlphaFoldDB" id="A0A0M2F4D0"/>
<dbReference type="InterPro" id="IPR005119">
    <property type="entry name" value="LysR_subst-bd"/>
</dbReference>
<dbReference type="PANTHER" id="PTHR30537">
    <property type="entry name" value="HTH-TYPE TRANSCRIPTIONAL REGULATOR"/>
    <property type="match status" value="1"/>
</dbReference>
<dbReference type="SUPFAM" id="SSF53850">
    <property type="entry name" value="Periplasmic binding protein-like II"/>
    <property type="match status" value="1"/>
</dbReference>
<dbReference type="InterPro" id="IPR000847">
    <property type="entry name" value="LysR_HTH_N"/>
</dbReference>
<dbReference type="SUPFAM" id="SSF46785">
    <property type="entry name" value="Winged helix' DNA-binding domain"/>
    <property type="match status" value="1"/>
</dbReference>
<organism evidence="6 7">
    <name type="scientific">Pectobacterium brasiliense</name>
    <dbReference type="NCBI Taxonomy" id="180957"/>
    <lineage>
        <taxon>Bacteria</taxon>
        <taxon>Pseudomonadati</taxon>
        <taxon>Pseudomonadota</taxon>
        <taxon>Gammaproteobacteria</taxon>
        <taxon>Enterobacterales</taxon>
        <taxon>Pectobacteriaceae</taxon>
        <taxon>Pectobacterium</taxon>
    </lineage>
</organism>
<proteinExistence type="inferred from homology"/>
<protein>
    <submittedName>
        <fullName evidence="6">LysR family transcriptional regulator</fullName>
    </submittedName>
</protein>
<dbReference type="PRINTS" id="PR00039">
    <property type="entry name" value="HTHLYSR"/>
</dbReference>
<evidence type="ECO:0000256" key="3">
    <source>
        <dbReference type="ARBA" id="ARBA00023125"/>
    </source>
</evidence>
<dbReference type="EMBL" id="JQOD01000001">
    <property type="protein sequence ID" value="KGA34997.1"/>
    <property type="molecule type" value="Genomic_DNA"/>
</dbReference>
<dbReference type="InterPro" id="IPR058163">
    <property type="entry name" value="LysR-type_TF_proteobact-type"/>
</dbReference>
<comment type="caution">
    <text evidence="6">The sequence shown here is derived from an EMBL/GenBank/DDBJ whole genome shotgun (WGS) entry which is preliminary data.</text>
</comment>
<comment type="similarity">
    <text evidence="1">Belongs to the LysR transcriptional regulatory family.</text>
</comment>
<dbReference type="GO" id="GO:0043565">
    <property type="term" value="F:sequence-specific DNA binding"/>
    <property type="evidence" value="ECO:0007669"/>
    <property type="project" value="TreeGrafter"/>
</dbReference>
<sequence>MHQRILGNIPLSALRAFEAAARLQSFKEAATELSITPTAVSHRIKQLEDALDIRLFAREVRSVSLSDAGQLLYPAVHTAFTGIVGAIEELQRRDRRPSVTLSTTCGFAARWLLPRLPALAAAIPNVDLHLHSSDSPVQIKAGSADLAIRFCTPPDSSVESEVLLPGRYVPVCAPSLNAENLDDFSNIARLRFRSSKNDDCIPDWPQWLAASTMDGKPSGPEIGFSDEAHTIQAAIAGQGVALSSVALVADALDEGLLRVPFGPAVDGRDFYLLSALGSCEHPAVVMVKNWLREEARLFVAKHSNYFS</sequence>
<dbReference type="GO" id="GO:0006351">
    <property type="term" value="P:DNA-templated transcription"/>
    <property type="evidence" value="ECO:0007669"/>
    <property type="project" value="TreeGrafter"/>
</dbReference>
<keyword evidence="4" id="KW-0804">Transcription</keyword>
<dbReference type="GO" id="GO:0003700">
    <property type="term" value="F:DNA-binding transcription factor activity"/>
    <property type="evidence" value="ECO:0007669"/>
    <property type="project" value="InterPro"/>
</dbReference>
<evidence type="ECO:0000256" key="4">
    <source>
        <dbReference type="ARBA" id="ARBA00023163"/>
    </source>
</evidence>